<evidence type="ECO:0000256" key="2">
    <source>
        <dbReference type="SAM" id="MobiDB-lite"/>
    </source>
</evidence>
<feature type="compositionally biased region" description="Polar residues" evidence="2">
    <location>
        <begin position="445"/>
        <end position="454"/>
    </location>
</feature>
<keyword evidence="3" id="KW-0812">Transmembrane</keyword>
<reference evidence="4" key="1">
    <citation type="submission" date="2021-01" db="EMBL/GenBank/DDBJ databases">
        <authorList>
            <person name="Zahm M."/>
            <person name="Roques C."/>
            <person name="Cabau C."/>
            <person name="Klopp C."/>
            <person name="Donnadieu C."/>
            <person name="Jouanno E."/>
            <person name="Lampietro C."/>
            <person name="Louis A."/>
            <person name="Herpin A."/>
            <person name="Echchiki A."/>
            <person name="Berthelot C."/>
            <person name="Parey E."/>
            <person name="Roest-Crollius H."/>
            <person name="Braasch I."/>
            <person name="Postlethwait J."/>
            <person name="Bobe J."/>
            <person name="Montfort J."/>
            <person name="Bouchez O."/>
            <person name="Begum T."/>
            <person name="Mejri S."/>
            <person name="Adams A."/>
            <person name="Chen W.-J."/>
            <person name="Guiguen Y."/>
        </authorList>
    </citation>
    <scope>NUCLEOTIDE SEQUENCE</scope>
    <source>
        <strain evidence="4">YG-15Mar2019-1</strain>
        <tissue evidence="4">Brain</tissue>
    </source>
</reference>
<evidence type="ECO:0008006" key="6">
    <source>
        <dbReference type="Google" id="ProtNLM"/>
    </source>
</evidence>
<dbReference type="PANTHER" id="PTHR21687">
    <property type="entry name" value="PLASMALEMMA VESICLE-ASSOCIATED PROTEIN"/>
    <property type="match status" value="1"/>
</dbReference>
<evidence type="ECO:0000313" key="5">
    <source>
        <dbReference type="Proteomes" id="UP001046870"/>
    </source>
</evidence>
<dbReference type="AlphaFoldDB" id="A0A9D3TBW5"/>
<evidence type="ECO:0000256" key="1">
    <source>
        <dbReference type="SAM" id="Coils"/>
    </source>
</evidence>
<dbReference type="OrthoDB" id="9944409at2759"/>
<proteinExistence type="predicted"/>
<feature type="coiled-coil region" evidence="1">
    <location>
        <begin position="59"/>
        <end position="231"/>
    </location>
</feature>
<gene>
    <name evidence="4" type="ORF">MATL_G00028570</name>
</gene>
<accession>A0A9D3TBW5</accession>
<feature type="compositionally biased region" description="Basic and acidic residues" evidence="2">
    <location>
        <begin position="468"/>
        <end position="477"/>
    </location>
</feature>
<name>A0A9D3TBW5_MEGAT</name>
<dbReference type="GO" id="GO:0043114">
    <property type="term" value="P:regulation of vascular permeability"/>
    <property type="evidence" value="ECO:0007669"/>
    <property type="project" value="TreeGrafter"/>
</dbReference>
<keyword evidence="3" id="KW-1133">Transmembrane helix</keyword>
<organism evidence="4 5">
    <name type="scientific">Megalops atlanticus</name>
    <name type="common">Tarpon</name>
    <name type="synonym">Clupea gigantea</name>
    <dbReference type="NCBI Taxonomy" id="7932"/>
    <lineage>
        <taxon>Eukaryota</taxon>
        <taxon>Metazoa</taxon>
        <taxon>Chordata</taxon>
        <taxon>Craniata</taxon>
        <taxon>Vertebrata</taxon>
        <taxon>Euteleostomi</taxon>
        <taxon>Actinopterygii</taxon>
        <taxon>Neopterygii</taxon>
        <taxon>Teleostei</taxon>
        <taxon>Elopiformes</taxon>
        <taxon>Megalopidae</taxon>
        <taxon>Megalops</taxon>
    </lineage>
</organism>
<feature type="coiled-coil region" evidence="1">
    <location>
        <begin position="336"/>
        <end position="381"/>
    </location>
</feature>
<dbReference type="GO" id="GO:0002693">
    <property type="term" value="P:positive regulation of cellular extravasation"/>
    <property type="evidence" value="ECO:0007669"/>
    <property type="project" value="TreeGrafter"/>
</dbReference>
<dbReference type="PANTHER" id="PTHR21687:SF5">
    <property type="entry name" value="PLASMALEMMA VESICLE-ASSOCIATED PROTEIN"/>
    <property type="match status" value="1"/>
</dbReference>
<feature type="transmembrane region" description="Helical" evidence="3">
    <location>
        <begin position="28"/>
        <end position="54"/>
    </location>
</feature>
<evidence type="ECO:0000256" key="3">
    <source>
        <dbReference type="SAM" id="Phobius"/>
    </source>
</evidence>
<dbReference type="InterPro" id="IPR009538">
    <property type="entry name" value="PV-1"/>
</dbReference>
<comment type="caution">
    <text evidence="4">The sequence shown here is derived from an EMBL/GenBank/DDBJ whole genome shotgun (WGS) entry which is preliminary data.</text>
</comment>
<keyword evidence="5" id="KW-1185">Reference proteome</keyword>
<protein>
    <recommendedName>
        <fullName evidence="6">Plasmalemma vesicle-associated protein</fullName>
    </recommendedName>
</protein>
<feature type="region of interest" description="Disordered" evidence="2">
    <location>
        <begin position="415"/>
        <end position="477"/>
    </location>
</feature>
<evidence type="ECO:0000313" key="4">
    <source>
        <dbReference type="EMBL" id="KAG7487912.1"/>
    </source>
</evidence>
<keyword evidence="1" id="KW-0175">Coiled coil</keyword>
<sequence length="477" mass="53729">MYNSSYSRAKFGLEAKDIQKSKGKSCGYYMRIVFFFSSLIQSLIIVSLVLFLVYGRPEQSVEQQRVQDLEQSFERLSRENQLLRQQKSNLTQQLNKNVAEKQNTEKELAKVRASANTTTVQLTALQAKMSQCEADKKKAEMTRSTPIQCPPPPQTPVIITTNGEMKNLQARNQQLETLVKIVEVNFTQTVQHLRTDLESAVNARDALNLEAISLRRENSNLKEQLEKFTQKCKEDFVKSLEGIQTVTSAFLQRIENLFPHSLTFHLTCERQQEQLDRIRYSCSSLSREIEDRFQQYLNNVGNKVAEIQGKSSMLLVQNAHLIENLQQCNQNRSAEAAENKRQRQVAQENNDKQMEQLLKEKNKLRDQKDLQEQKIKLKESEIAVLSSRIQTLTTSCGIKAAGPKPAGLHAGMTMQQNRPNTPNGPVVGAPGISRPPVNEPGTGGASSQNIQSGLQAEVNPQVMQLQENAKKGSEISG</sequence>
<keyword evidence="3" id="KW-0472">Membrane</keyword>
<dbReference type="Pfam" id="PF06637">
    <property type="entry name" value="PV-1"/>
    <property type="match status" value="1"/>
</dbReference>
<dbReference type="Proteomes" id="UP001046870">
    <property type="component" value="Chromosome 2"/>
</dbReference>
<dbReference type="EMBL" id="JAFDVH010000002">
    <property type="protein sequence ID" value="KAG7487912.1"/>
    <property type="molecule type" value="Genomic_DNA"/>
</dbReference>